<keyword evidence="5" id="KW-0449">Lipoprotein</keyword>
<dbReference type="InterPro" id="IPR006311">
    <property type="entry name" value="TAT_signal"/>
</dbReference>
<gene>
    <name evidence="6" type="ORF">BIV57_09885</name>
</gene>
<dbReference type="PANTHER" id="PTHR43649">
    <property type="entry name" value="ARABINOSE-BINDING PROTEIN-RELATED"/>
    <property type="match status" value="1"/>
</dbReference>
<dbReference type="InterPro" id="IPR006059">
    <property type="entry name" value="SBP"/>
</dbReference>
<keyword evidence="3" id="KW-0472">Membrane</keyword>
<dbReference type="RefSeq" id="WP_071656377.1">
    <property type="nucleotide sequence ID" value="NZ_MLCF01000045.1"/>
</dbReference>
<proteinExistence type="predicted"/>
<sequence length="544" mass="59222">MTDRHHLTRRGLLTAGAGTAAGAALLLTGCDAPRAIRATNIGKKLAEWPDYVPAKAPKPDFPGNDAKGIQSAYLTYPTDLVTAVPEKPGNGETVTVALVTNEPVPPPLGRNTMWRAVNEALGVNLKLNFIPSASLSQKLAVMMASGDVPDIITCSDGVPTFEDFIATDLQDLTDHLSGSAIRDYPNLANLPTYSWQGVGLINGGIYGVPIQRPLPTPEMICNLDAFDKVGGLSDWTPDQFTQRMKALTGKKHWASGPVGKTDVDRHAGWRGAPNSWVLDSSGGFHPTEATAVYKDALAYIQKLVKDGVFYPDQVATPEAKTLMYGQTLYSMADTLPAYATNVAAVGSRFRFDFGRPYTIPGVTPKKWDGPGWVNYTVLKKGTPSRIKLMLRILNFLASPFGSKEYELIRFGVEGKHFTRDSHGQIQLSKLSQVENFNTLPLQYVCSPPLVAYFPGQPDAARRVWNYQTETSKYLVKNPSVGLRTAAKDRYGTVTGQILNDAATNIVNGRASVKSWDDALKEWRKQGGDKIAASLREEYAAVHGH</sequence>
<dbReference type="PROSITE" id="PS51318">
    <property type="entry name" value="TAT"/>
    <property type="match status" value="1"/>
</dbReference>
<dbReference type="Pfam" id="PF13416">
    <property type="entry name" value="SBP_bac_8"/>
    <property type="match status" value="1"/>
</dbReference>
<dbReference type="InterPro" id="IPR050490">
    <property type="entry name" value="Bact_solute-bd_prot1"/>
</dbReference>
<protein>
    <recommendedName>
        <fullName evidence="8">Sugar ABC transporter substrate-binding protein</fullName>
    </recommendedName>
</protein>
<keyword evidence="1" id="KW-1003">Cell membrane</keyword>
<evidence type="ECO:0000313" key="7">
    <source>
        <dbReference type="Proteomes" id="UP000243342"/>
    </source>
</evidence>
<dbReference type="PROSITE" id="PS51257">
    <property type="entry name" value="PROKAR_LIPOPROTEIN"/>
    <property type="match status" value="1"/>
</dbReference>
<dbReference type="OrthoDB" id="2513152at2"/>
<dbReference type="EMBL" id="MLCF01000045">
    <property type="protein sequence ID" value="OIV37670.1"/>
    <property type="molecule type" value="Genomic_DNA"/>
</dbReference>
<evidence type="ECO:0000313" key="6">
    <source>
        <dbReference type="EMBL" id="OIV37670.1"/>
    </source>
</evidence>
<keyword evidence="4" id="KW-0564">Palmitate</keyword>
<evidence type="ECO:0000256" key="4">
    <source>
        <dbReference type="ARBA" id="ARBA00023139"/>
    </source>
</evidence>
<evidence type="ECO:0000256" key="2">
    <source>
        <dbReference type="ARBA" id="ARBA00022729"/>
    </source>
</evidence>
<evidence type="ECO:0000256" key="5">
    <source>
        <dbReference type="ARBA" id="ARBA00023288"/>
    </source>
</evidence>
<dbReference type="Gene3D" id="3.40.190.10">
    <property type="entry name" value="Periplasmic binding protein-like II"/>
    <property type="match status" value="1"/>
</dbReference>
<dbReference type="SUPFAM" id="SSF53850">
    <property type="entry name" value="Periplasmic binding protein-like II"/>
    <property type="match status" value="1"/>
</dbReference>
<accession>A0A1J7BGA0</accession>
<organism evidence="6 7">
    <name type="scientific">Mangrovactinospora gilvigrisea</name>
    <dbReference type="NCBI Taxonomy" id="1428644"/>
    <lineage>
        <taxon>Bacteria</taxon>
        <taxon>Bacillati</taxon>
        <taxon>Actinomycetota</taxon>
        <taxon>Actinomycetes</taxon>
        <taxon>Kitasatosporales</taxon>
        <taxon>Streptomycetaceae</taxon>
        <taxon>Mangrovactinospora</taxon>
    </lineage>
</organism>
<dbReference type="STRING" id="1428644.BIV57_09885"/>
<dbReference type="PANTHER" id="PTHR43649:SF33">
    <property type="entry name" value="POLYGALACTURONAN_RHAMNOGALACTURONAN-BINDING PROTEIN YTCQ"/>
    <property type="match status" value="1"/>
</dbReference>
<dbReference type="AlphaFoldDB" id="A0A1J7BGA0"/>
<evidence type="ECO:0008006" key="8">
    <source>
        <dbReference type="Google" id="ProtNLM"/>
    </source>
</evidence>
<name>A0A1J7BGA0_9ACTN</name>
<comment type="caution">
    <text evidence="6">The sequence shown here is derived from an EMBL/GenBank/DDBJ whole genome shotgun (WGS) entry which is preliminary data.</text>
</comment>
<keyword evidence="2" id="KW-0732">Signal</keyword>
<evidence type="ECO:0000256" key="1">
    <source>
        <dbReference type="ARBA" id="ARBA00022475"/>
    </source>
</evidence>
<reference evidence="6 7" key="1">
    <citation type="submission" date="2016-10" db="EMBL/GenBank/DDBJ databases">
        <title>Genome sequence of Streptomyces gilvigriseus MUSC 26.</title>
        <authorList>
            <person name="Lee L.-H."/>
            <person name="Ser H.-L."/>
        </authorList>
    </citation>
    <scope>NUCLEOTIDE SEQUENCE [LARGE SCALE GENOMIC DNA]</scope>
    <source>
        <strain evidence="6 7">MUSC 26</strain>
    </source>
</reference>
<keyword evidence="7" id="KW-1185">Reference proteome</keyword>
<evidence type="ECO:0000256" key="3">
    <source>
        <dbReference type="ARBA" id="ARBA00023136"/>
    </source>
</evidence>
<dbReference type="Proteomes" id="UP000243342">
    <property type="component" value="Unassembled WGS sequence"/>
</dbReference>